<protein>
    <submittedName>
        <fullName evidence="2">Uncharacterized protein</fullName>
    </submittedName>
</protein>
<feature type="region of interest" description="Disordered" evidence="1">
    <location>
        <begin position="1"/>
        <end position="53"/>
    </location>
</feature>
<accession>A0A9D4HMP1</accession>
<gene>
    <name evidence="2" type="ORF">DPMN_064995</name>
</gene>
<keyword evidence="3" id="KW-1185">Reference proteome</keyword>
<comment type="caution">
    <text evidence="2">The sequence shown here is derived from an EMBL/GenBank/DDBJ whole genome shotgun (WGS) entry which is preliminary data.</text>
</comment>
<dbReference type="AlphaFoldDB" id="A0A9D4HMP1"/>
<reference evidence="2" key="2">
    <citation type="submission" date="2020-11" db="EMBL/GenBank/DDBJ databases">
        <authorList>
            <person name="McCartney M.A."/>
            <person name="Auch B."/>
            <person name="Kono T."/>
            <person name="Mallez S."/>
            <person name="Becker A."/>
            <person name="Gohl D.M."/>
            <person name="Silverstein K.A.T."/>
            <person name="Koren S."/>
            <person name="Bechman K.B."/>
            <person name="Herman A."/>
            <person name="Abrahante J.E."/>
            <person name="Garbe J."/>
        </authorList>
    </citation>
    <scope>NUCLEOTIDE SEQUENCE</scope>
    <source>
        <strain evidence="2">Duluth1</strain>
        <tissue evidence="2">Whole animal</tissue>
    </source>
</reference>
<organism evidence="2 3">
    <name type="scientific">Dreissena polymorpha</name>
    <name type="common">Zebra mussel</name>
    <name type="synonym">Mytilus polymorpha</name>
    <dbReference type="NCBI Taxonomy" id="45954"/>
    <lineage>
        <taxon>Eukaryota</taxon>
        <taxon>Metazoa</taxon>
        <taxon>Spiralia</taxon>
        <taxon>Lophotrochozoa</taxon>
        <taxon>Mollusca</taxon>
        <taxon>Bivalvia</taxon>
        <taxon>Autobranchia</taxon>
        <taxon>Heteroconchia</taxon>
        <taxon>Euheterodonta</taxon>
        <taxon>Imparidentia</taxon>
        <taxon>Neoheterodontei</taxon>
        <taxon>Myida</taxon>
        <taxon>Dreissenoidea</taxon>
        <taxon>Dreissenidae</taxon>
        <taxon>Dreissena</taxon>
    </lineage>
</organism>
<evidence type="ECO:0000313" key="3">
    <source>
        <dbReference type="Proteomes" id="UP000828390"/>
    </source>
</evidence>
<feature type="compositionally biased region" description="Polar residues" evidence="1">
    <location>
        <begin position="1"/>
        <end position="18"/>
    </location>
</feature>
<evidence type="ECO:0000256" key="1">
    <source>
        <dbReference type="SAM" id="MobiDB-lite"/>
    </source>
</evidence>
<name>A0A9D4HMP1_DREPO</name>
<reference evidence="2" key="1">
    <citation type="journal article" date="2019" name="bioRxiv">
        <title>The Genome of the Zebra Mussel, Dreissena polymorpha: A Resource for Invasive Species Research.</title>
        <authorList>
            <person name="McCartney M.A."/>
            <person name="Auch B."/>
            <person name="Kono T."/>
            <person name="Mallez S."/>
            <person name="Zhang Y."/>
            <person name="Obille A."/>
            <person name="Becker A."/>
            <person name="Abrahante J.E."/>
            <person name="Garbe J."/>
            <person name="Badalamenti J.P."/>
            <person name="Herman A."/>
            <person name="Mangelson H."/>
            <person name="Liachko I."/>
            <person name="Sullivan S."/>
            <person name="Sone E.D."/>
            <person name="Koren S."/>
            <person name="Silverstein K.A.T."/>
            <person name="Beckman K.B."/>
            <person name="Gohl D.M."/>
        </authorList>
    </citation>
    <scope>NUCLEOTIDE SEQUENCE</scope>
    <source>
        <strain evidence="2">Duluth1</strain>
        <tissue evidence="2">Whole animal</tissue>
    </source>
</reference>
<evidence type="ECO:0000313" key="2">
    <source>
        <dbReference type="EMBL" id="KAH3722046.1"/>
    </source>
</evidence>
<dbReference type="EMBL" id="JAIWYP010000013">
    <property type="protein sequence ID" value="KAH3722046.1"/>
    <property type="molecule type" value="Genomic_DNA"/>
</dbReference>
<feature type="compositionally biased region" description="Basic and acidic residues" evidence="1">
    <location>
        <begin position="19"/>
        <end position="32"/>
    </location>
</feature>
<dbReference type="Proteomes" id="UP000828390">
    <property type="component" value="Unassembled WGS sequence"/>
</dbReference>
<proteinExistence type="predicted"/>
<sequence length="107" mass="11594">MGTSCTVTVIGNGISSGNESDRNSSGDEDNQKKGTLIVKPTDSNRRRWRSAARSQPPVLLTSLPVQIADDSTIDSCFTNPLLPPADLDEMENTNTLFSFRNDSDSCN</sequence>